<dbReference type="OrthoDB" id="2017974at2759"/>
<dbReference type="Proteomes" id="UP000182658">
    <property type="component" value="Unassembled WGS sequence"/>
</dbReference>
<sequence>MIDSGAKLPIIITIINTSSQSPRPNENDAVGTESHEENTKADDTEHETATVTGREQEATIVVASEVQAVEADDKDQRPRMIRQPDSRQISQTQLVSEVKTIYSGLTMVESKCIDVDNEQSMAVRRTILLDISRIICALLVKTLCLLQDNEMKPEKTVRDWFLEV</sequence>
<evidence type="ECO:0000256" key="1">
    <source>
        <dbReference type="SAM" id="MobiDB-lite"/>
    </source>
</evidence>
<feature type="region of interest" description="Disordered" evidence="1">
    <location>
        <begin position="17"/>
        <end position="55"/>
    </location>
</feature>
<accession>A0A1J7IXJ8</accession>
<protein>
    <submittedName>
        <fullName evidence="2">Uncharacterized protein</fullName>
    </submittedName>
</protein>
<dbReference type="InParanoid" id="A0A1J7IXJ8"/>
<evidence type="ECO:0000313" key="2">
    <source>
        <dbReference type="EMBL" id="OIW22320.1"/>
    </source>
</evidence>
<dbReference type="EMBL" id="KV875122">
    <property type="protein sequence ID" value="OIW22320.1"/>
    <property type="molecule type" value="Genomic_DNA"/>
</dbReference>
<feature type="compositionally biased region" description="Basic and acidic residues" evidence="1">
    <location>
        <begin position="33"/>
        <end position="48"/>
    </location>
</feature>
<proteinExistence type="predicted"/>
<dbReference type="AlphaFoldDB" id="A0A1J7IXJ8"/>
<gene>
    <name evidence="2" type="ORF">CONLIGDRAFT_278416</name>
</gene>
<name>A0A1J7IXJ8_9PEZI</name>
<reference evidence="2 3" key="1">
    <citation type="submission" date="2016-10" db="EMBL/GenBank/DDBJ databases">
        <title>Draft genome sequence of Coniochaeta ligniaria NRRL30616, a lignocellulolytic fungus for bioabatement of inhibitors in plant biomass hydrolysates.</title>
        <authorList>
            <consortium name="DOE Joint Genome Institute"/>
            <person name="Jimenez D.J."/>
            <person name="Hector R.E."/>
            <person name="Riley R."/>
            <person name="Sun H."/>
            <person name="Grigoriev I.V."/>
            <person name="Van Elsas J.D."/>
            <person name="Nichols N.N."/>
        </authorList>
    </citation>
    <scope>NUCLEOTIDE SEQUENCE [LARGE SCALE GENOMIC DNA]</scope>
    <source>
        <strain evidence="2 3">NRRL 30616</strain>
    </source>
</reference>
<evidence type="ECO:0000313" key="3">
    <source>
        <dbReference type="Proteomes" id="UP000182658"/>
    </source>
</evidence>
<organism evidence="2 3">
    <name type="scientific">Coniochaeta ligniaria NRRL 30616</name>
    <dbReference type="NCBI Taxonomy" id="1408157"/>
    <lineage>
        <taxon>Eukaryota</taxon>
        <taxon>Fungi</taxon>
        <taxon>Dikarya</taxon>
        <taxon>Ascomycota</taxon>
        <taxon>Pezizomycotina</taxon>
        <taxon>Sordariomycetes</taxon>
        <taxon>Sordariomycetidae</taxon>
        <taxon>Coniochaetales</taxon>
        <taxon>Coniochaetaceae</taxon>
        <taxon>Coniochaeta</taxon>
    </lineage>
</organism>
<keyword evidence="3" id="KW-1185">Reference proteome</keyword>